<evidence type="ECO:0008006" key="4">
    <source>
        <dbReference type="Google" id="ProtNLM"/>
    </source>
</evidence>
<sequence length="642" mass="70867">MNQSLLPVRAVTLFSSGVAYTQREGAIDSGEVTVPLTFRTNQINDILKSLILLDEEGGALPAVYPSQDPVERTLQSFAVDVSAFTTRGELLRQLRGAALRLETLSKEVFEGQIVAVEAEKQVRGERSVVEVESLTLITAEGLVSVSLDKVRTIKLLDERRDRELREALAVLAGGADDARRTVQLRFAGKKKRKVQVGYITEAPLWKISYRLVLSDTEGQKPYLQGWALVENTTDEDWEGVQLTLVSGRPVSFIQDLYKPLYLPRPTVGPDIIPAAAPALHDAAMAFELDAATGAVPMSAPAPMAKRSLRSESMRQSVTSQAEGRSVGELFQYNITAPLALPRQQAAMIPVVSGDIGGEKVSLYNADTDPKHPMNALKLVNDTGLHLKAGPITVFDGGTYAGDARLGEVTPNDTRLITYAVDLSIEGVRTEELRNGSALTLTIKRGILVVTSKNRREMLYKFQSKAAVPRTVLVEHPLWEGWSLVTPTEPTETTRDRYRFAVALPPGESASLLVVQEHALGTTVSLLEADTTQLTHYASQGEIPSRLKEALAVTIARRRKINELETNADLLDKERTQIHEEQGRIRGNLATLDKESPLYRRYLDELNGQENRLLELREEGNRLRKNARDAHTELKAFLDTLDL</sequence>
<evidence type="ECO:0000313" key="2">
    <source>
        <dbReference type="EMBL" id="MBB6050684.1"/>
    </source>
</evidence>
<dbReference type="AlphaFoldDB" id="A0A7W9SRK1"/>
<dbReference type="EMBL" id="JACHGW010000002">
    <property type="protein sequence ID" value="MBB6050684.1"/>
    <property type="molecule type" value="Genomic_DNA"/>
</dbReference>
<name>A0A7W9SRK1_ARMRO</name>
<accession>A0A7W9SRK1</accession>
<protein>
    <recommendedName>
        <fullName evidence="4">DUF4139 domain-containing protein</fullName>
    </recommendedName>
</protein>
<organism evidence="2 3">
    <name type="scientific">Armatimonas rosea</name>
    <dbReference type="NCBI Taxonomy" id="685828"/>
    <lineage>
        <taxon>Bacteria</taxon>
        <taxon>Bacillati</taxon>
        <taxon>Armatimonadota</taxon>
        <taxon>Armatimonadia</taxon>
        <taxon>Armatimonadales</taxon>
        <taxon>Armatimonadaceae</taxon>
        <taxon>Armatimonas</taxon>
    </lineage>
</organism>
<evidence type="ECO:0000313" key="3">
    <source>
        <dbReference type="Proteomes" id="UP000520814"/>
    </source>
</evidence>
<reference evidence="2 3" key="1">
    <citation type="submission" date="2020-08" db="EMBL/GenBank/DDBJ databases">
        <title>Genomic Encyclopedia of Type Strains, Phase IV (KMG-IV): sequencing the most valuable type-strain genomes for metagenomic binning, comparative biology and taxonomic classification.</title>
        <authorList>
            <person name="Goeker M."/>
        </authorList>
    </citation>
    <scope>NUCLEOTIDE SEQUENCE [LARGE SCALE GENOMIC DNA]</scope>
    <source>
        <strain evidence="2 3">DSM 23562</strain>
    </source>
</reference>
<comment type="caution">
    <text evidence="2">The sequence shown here is derived from an EMBL/GenBank/DDBJ whole genome shotgun (WGS) entry which is preliminary data.</text>
</comment>
<keyword evidence="3" id="KW-1185">Reference proteome</keyword>
<keyword evidence="1" id="KW-0175">Coiled coil</keyword>
<dbReference type="Proteomes" id="UP000520814">
    <property type="component" value="Unassembled WGS sequence"/>
</dbReference>
<dbReference type="RefSeq" id="WP_184196114.1">
    <property type="nucleotide sequence ID" value="NZ_JACHGW010000002.1"/>
</dbReference>
<evidence type="ECO:0000256" key="1">
    <source>
        <dbReference type="SAM" id="Coils"/>
    </source>
</evidence>
<gene>
    <name evidence="2" type="ORF">HNQ39_002475</name>
</gene>
<proteinExistence type="predicted"/>
<feature type="coiled-coil region" evidence="1">
    <location>
        <begin position="560"/>
        <end position="632"/>
    </location>
</feature>